<dbReference type="GO" id="GO:0010181">
    <property type="term" value="F:FMN binding"/>
    <property type="evidence" value="ECO:0007669"/>
    <property type="project" value="InterPro"/>
</dbReference>
<dbReference type="InterPro" id="IPR001226">
    <property type="entry name" value="Flavodoxin_CS"/>
</dbReference>
<dbReference type="InterPro" id="IPR029039">
    <property type="entry name" value="Flavoprotein-like_sf"/>
</dbReference>
<proteinExistence type="predicted"/>
<protein>
    <submittedName>
        <fullName evidence="2">Flavodoxin</fullName>
    </submittedName>
</protein>
<accession>A0A1V6CAB0</accession>
<sequence length="161" mass="17926">MNKKVLVIFYSRTGITKKVAEKIADILSCDIEEITDLKNRRGIKGFIVGIKDSIRKNTTKIKPVEKNPSDYSMVIIGTPVWALSMAPAIRTYIYHNKSKFNDVAFFCTAGGTGIEKTIIEMGTICNKKPVATFAGITSNIKKNMFKGLDEFIIKIKESIKG</sequence>
<evidence type="ECO:0000259" key="1">
    <source>
        <dbReference type="PROSITE" id="PS50902"/>
    </source>
</evidence>
<dbReference type="PANTHER" id="PTHR39201">
    <property type="entry name" value="EXPORTED PROTEIN-RELATED"/>
    <property type="match status" value="1"/>
</dbReference>
<dbReference type="SUPFAM" id="SSF52218">
    <property type="entry name" value="Flavoproteins"/>
    <property type="match status" value="1"/>
</dbReference>
<organism evidence="2">
    <name type="scientific">candidate division TA06 bacterium ADurb.Bin131</name>
    <dbReference type="NCBI Taxonomy" id="1852827"/>
    <lineage>
        <taxon>Bacteria</taxon>
        <taxon>Bacteria division TA06</taxon>
    </lineage>
</organism>
<dbReference type="PANTHER" id="PTHR39201:SF1">
    <property type="entry name" value="FLAVODOXIN-LIKE DOMAIN-CONTAINING PROTEIN"/>
    <property type="match status" value="1"/>
</dbReference>
<feature type="domain" description="Flavodoxin-like" evidence="1">
    <location>
        <begin position="5"/>
        <end position="161"/>
    </location>
</feature>
<reference evidence="2" key="1">
    <citation type="submission" date="2017-02" db="EMBL/GenBank/DDBJ databases">
        <title>Delving into the versatile metabolic prowess of the omnipresent phylum Bacteroidetes.</title>
        <authorList>
            <person name="Nobu M.K."/>
            <person name="Mei R."/>
            <person name="Narihiro T."/>
            <person name="Kuroda K."/>
            <person name="Liu W.-T."/>
        </authorList>
    </citation>
    <scope>NUCLEOTIDE SEQUENCE</scope>
    <source>
        <strain evidence="2">ADurb.Bin131</strain>
    </source>
</reference>
<dbReference type="InterPro" id="IPR008254">
    <property type="entry name" value="Flavodoxin/NO_synth"/>
</dbReference>
<evidence type="ECO:0000313" key="2">
    <source>
        <dbReference type="EMBL" id="OQB73833.1"/>
    </source>
</evidence>
<comment type="caution">
    <text evidence="2">The sequence shown here is derived from an EMBL/GenBank/DDBJ whole genome shotgun (WGS) entry which is preliminary data.</text>
</comment>
<dbReference type="Gene3D" id="3.40.50.360">
    <property type="match status" value="1"/>
</dbReference>
<dbReference type="GO" id="GO:0009055">
    <property type="term" value="F:electron transfer activity"/>
    <property type="evidence" value="ECO:0007669"/>
    <property type="project" value="InterPro"/>
</dbReference>
<dbReference type="PROSITE" id="PS00201">
    <property type="entry name" value="FLAVODOXIN"/>
    <property type="match status" value="1"/>
</dbReference>
<dbReference type="AlphaFoldDB" id="A0A1V6CAB0"/>
<dbReference type="PROSITE" id="PS50902">
    <property type="entry name" value="FLAVODOXIN_LIKE"/>
    <property type="match status" value="1"/>
</dbReference>
<name>A0A1V6CAB0_UNCT6</name>
<gene>
    <name evidence="2" type="ORF">BWX89_00769</name>
</gene>
<dbReference type="Pfam" id="PF12682">
    <property type="entry name" value="Flavodoxin_4"/>
    <property type="match status" value="1"/>
</dbReference>
<dbReference type="EMBL" id="MWDQ01000062">
    <property type="protein sequence ID" value="OQB73833.1"/>
    <property type="molecule type" value="Genomic_DNA"/>
</dbReference>
<dbReference type="Proteomes" id="UP000485562">
    <property type="component" value="Unassembled WGS sequence"/>
</dbReference>